<keyword evidence="1" id="KW-0472">Membrane</keyword>
<keyword evidence="1" id="KW-0812">Transmembrane</keyword>
<evidence type="ECO:0000259" key="2">
    <source>
        <dbReference type="PROSITE" id="PS50106"/>
    </source>
</evidence>
<dbReference type="InterPro" id="IPR041489">
    <property type="entry name" value="PDZ_6"/>
</dbReference>
<evidence type="ECO:0000256" key="1">
    <source>
        <dbReference type="SAM" id="Phobius"/>
    </source>
</evidence>
<dbReference type="SMART" id="SM00228">
    <property type="entry name" value="PDZ"/>
    <property type="match status" value="1"/>
</dbReference>
<feature type="transmembrane region" description="Helical" evidence="1">
    <location>
        <begin position="80"/>
        <end position="101"/>
    </location>
</feature>
<keyword evidence="1" id="KW-1133">Transmembrane helix</keyword>
<feature type="transmembrane region" description="Helical" evidence="1">
    <location>
        <begin position="256"/>
        <end position="274"/>
    </location>
</feature>
<feature type="transmembrane region" description="Helical" evidence="1">
    <location>
        <begin position="224"/>
        <end position="244"/>
    </location>
</feature>
<dbReference type="InterPro" id="IPR001478">
    <property type="entry name" value="PDZ"/>
</dbReference>
<comment type="caution">
    <text evidence="3">The sequence shown here is derived from an EMBL/GenBank/DDBJ whole genome shotgun (WGS) entry which is preliminary data.</text>
</comment>
<feature type="transmembrane region" description="Helical" evidence="1">
    <location>
        <begin position="185"/>
        <end position="204"/>
    </location>
</feature>
<evidence type="ECO:0000313" key="3">
    <source>
        <dbReference type="EMBL" id="MPM12396.1"/>
    </source>
</evidence>
<accession>A0A644X889</accession>
<dbReference type="SUPFAM" id="SSF50156">
    <property type="entry name" value="PDZ domain-like"/>
    <property type="match status" value="1"/>
</dbReference>
<name>A0A644X889_9ZZZZ</name>
<dbReference type="InterPro" id="IPR036034">
    <property type="entry name" value="PDZ_sf"/>
</dbReference>
<proteinExistence type="predicted"/>
<dbReference type="Pfam" id="PF17820">
    <property type="entry name" value="PDZ_6"/>
    <property type="match status" value="1"/>
</dbReference>
<dbReference type="Gene3D" id="2.30.42.10">
    <property type="match status" value="1"/>
</dbReference>
<feature type="transmembrane region" description="Helical" evidence="1">
    <location>
        <begin position="12"/>
        <end position="33"/>
    </location>
</feature>
<dbReference type="PROSITE" id="PS50106">
    <property type="entry name" value="PDZ"/>
    <property type="match status" value="1"/>
</dbReference>
<gene>
    <name evidence="3" type="ORF">SDC9_58749</name>
</gene>
<feature type="transmembrane region" description="Helical" evidence="1">
    <location>
        <begin position="54"/>
        <end position="74"/>
    </location>
</feature>
<dbReference type="AlphaFoldDB" id="A0A644X889"/>
<organism evidence="3">
    <name type="scientific">bioreactor metagenome</name>
    <dbReference type="NCBI Taxonomy" id="1076179"/>
    <lineage>
        <taxon>unclassified sequences</taxon>
        <taxon>metagenomes</taxon>
        <taxon>ecological metagenomes</taxon>
    </lineage>
</organism>
<sequence length="422" mass="46524">MELILYTLRTVAYAIVEPMHIFMLIVLGVMFYLKNKKVTIMQKMTIGESINSPLELTLSQLSLGIIAGAIISLVLSSLGIIFNENSGIEIMFIISIFLLFVKKRFICFAYSGAVLGAISIISEFLANATKTQSYINVNILALMTFVGIMHVVEGFLVMFDGGRGAIPVFSNKENKIVGGFAYNRYWALPVAIFIALSGDISSVATSAIETPNWWPLINKSETLLILSTAIITAMPLYGVVGYNSVSFTNDKIKKPLYSGIGILIYGVILTLVAQVAQFGIIGQIVTIIFAPLGHEIMIKVQNKLEESGDYKYVTDDSGVSVLEVAPMSPAHEAGIRRGDKIIQVNDIKAISEVEIFKIVKDNIHEISLKIRKISGEIVDLKVIPKNKRLGLLLVPKMVNVENALSVDNDNFKKVLEEMKRKR</sequence>
<feature type="domain" description="PDZ" evidence="2">
    <location>
        <begin position="284"/>
        <end position="374"/>
    </location>
</feature>
<feature type="transmembrane region" description="Helical" evidence="1">
    <location>
        <begin position="134"/>
        <end position="159"/>
    </location>
</feature>
<protein>
    <recommendedName>
        <fullName evidence="2">PDZ domain-containing protein</fullName>
    </recommendedName>
</protein>
<dbReference type="EMBL" id="VSSQ01001966">
    <property type="protein sequence ID" value="MPM12396.1"/>
    <property type="molecule type" value="Genomic_DNA"/>
</dbReference>
<feature type="transmembrane region" description="Helical" evidence="1">
    <location>
        <begin position="108"/>
        <end position="128"/>
    </location>
</feature>
<reference evidence="3" key="1">
    <citation type="submission" date="2019-08" db="EMBL/GenBank/DDBJ databases">
        <authorList>
            <person name="Kucharzyk K."/>
            <person name="Murdoch R.W."/>
            <person name="Higgins S."/>
            <person name="Loffler F."/>
        </authorList>
    </citation>
    <scope>NUCLEOTIDE SEQUENCE</scope>
</reference>